<dbReference type="PANTHER" id="PTHR47780">
    <property type="entry name" value="PROTEIN SET DOMAIN GROUP 41"/>
    <property type="match status" value="1"/>
</dbReference>
<dbReference type="Pfam" id="PF00856">
    <property type="entry name" value="SET"/>
    <property type="match status" value="1"/>
</dbReference>
<dbReference type="Gene3D" id="1.10.220.160">
    <property type="match status" value="1"/>
</dbReference>
<dbReference type="AlphaFoldDB" id="A0A7J7N9B4"/>
<proteinExistence type="predicted"/>
<organism evidence="2 3">
    <name type="scientific">Kingdonia uniflora</name>
    <dbReference type="NCBI Taxonomy" id="39325"/>
    <lineage>
        <taxon>Eukaryota</taxon>
        <taxon>Viridiplantae</taxon>
        <taxon>Streptophyta</taxon>
        <taxon>Embryophyta</taxon>
        <taxon>Tracheophyta</taxon>
        <taxon>Spermatophyta</taxon>
        <taxon>Magnoliopsida</taxon>
        <taxon>Ranunculales</taxon>
        <taxon>Circaeasteraceae</taxon>
        <taxon>Kingdonia</taxon>
    </lineage>
</organism>
<accession>A0A7J7N9B4</accession>
<dbReference type="EMBL" id="JACGCM010000971">
    <property type="protein sequence ID" value="KAF6163693.1"/>
    <property type="molecule type" value="Genomic_DNA"/>
</dbReference>
<comment type="caution">
    <text evidence="2">The sequence shown here is derived from an EMBL/GenBank/DDBJ whole genome shotgun (WGS) entry which is preliminary data.</text>
</comment>
<dbReference type="SUPFAM" id="SSF82199">
    <property type="entry name" value="SET domain"/>
    <property type="match status" value="1"/>
</dbReference>
<evidence type="ECO:0000313" key="2">
    <source>
        <dbReference type="EMBL" id="KAF6163693.1"/>
    </source>
</evidence>
<evidence type="ECO:0000259" key="1">
    <source>
        <dbReference type="PROSITE" id="PS50280"/>
    </source>
</evidence>
<dbReference type="Gene3D" id="6.10.140.2220">
    <property type="match status" value="1"/>
</dbReference>
<protein>
    <recommendedName>
        <fullName evidence="1">SET domain-containing protein</fullName>
    </recommendedName>
</protein>
<dbReference type="CDD" id="cd20071">
    <property type="entry name" value="SET_SMYD"/>
    <property type="match status" value="1"/>
</dbReference>
<feature type="domain" description="SET" evidence="1">
    <location>
        <begin position="102"/>
        <end position="286"/>
    </location>
</feature>
<dbReference type="InterPro" id="IPR001214">
    <property type="entry name" value="SET_dom"/>
</dbReference>
<dbReference type="Proteomes" id="UP000541444">
    <property type="component" value="Unassembled WGS sequence"/>
</dbReference>
<reference evidence="2 3" key="1">
    <citation type="journal article" date="2020" name="IScience">
        <title>Genome Sequencing of the Endangered Kingdonia uniflora (Circaeasteraceae, Ranunculales) Reveals Potential Mechanisms of Evolutionary Specialization.</title>
        <authorList>
            <person name="Sun Y."/>
            <person name="Deng T."/>
            <person name="Zhang A."/>
            <person name="Moore M.J."/>
            <person name="Landis J.B."/>
            <person name="Lin N."/>
            <person name="Zhang H."/>
            <person name="Zhang X."/>
            <person name="Huang J."/>
            <person name="Zhang X."/>
            <person name="Sun H."/>
            <person name="Wang H."/>
        </authorList>
    </citation>
    <scope>NUCLEOTIDE SEQUENCE [LARGE SCALE GENOMIC DNA]</scope>
    <source>
        <strain evidence="2">TB1705</strain>
        <tissue evidence="2">Leaf</tissue>
    </source>
</reference>
<dbReference type="Gene3D" id="2.170.270.10">
    <property type="entry name" value="SET domain"/>
    <property type="match status" value="2"/>
</dbReference>
<dbReference type="PROSITE" id="PS50280">
    <property type="entry name" value="SET"/>
    <property type="match status" value="1"/>
</dbReference>
<evidence type="ECO:0000313" key="3">
    <source>
        <dbReference type="Proteomes" id="UP000541444"/>
    </source>
</evidence>
<keyword evidence="3" id="KW-1185">Reference proteome</keyword>
<name>A0A7J7N9B4_9MAGN</name>
<dbReference type="InterPro" id="IPR046341">
    <property type="entry name" value="SET_dom_sf"/>
</dbReference>
<sequence>MEMRASEAIETLGLDLTPQIPPLSFSLFDTFLHSHCSSCFISLSNPNSNPNPSSILYYCSPHCSKLDSHRHFDSGEHHLLSHILQSPQYPTTWEGDTSDLRAALRLLHHFEEHPGTHKPDRINGLLSNRERMLEKSEEFRDGLVRVREGGRLMSLARRMRDGDFNGFDDNVAEESVLSQVLTNAVEVQVSEQLVVGVAVYGPSFSWINHSCSPNACYRFSLVGSETLALDCGTEEELRISAFGDEEIVKNVTILRDSAGLCHYGPRIIVRSIKPIKEGEEVCVSYTDLLQPKATRRTDLWLQWQFICNCTRCSALQPTYVDRVLQENAAPNLGWDRSFDTDESYKELAGFFDEAISEYLSNGSPETCCNKLEFMLIQGFWEEKLQIDPSLLSPKFHPLHFLSINTYTTLASAYKIRANNLLAAHVEADCHTIQAFDLSRTSVAYSLLLAGAVHHLFLSESSLIATACNFWISTGESLLRLANWRLSDISHSSVLMQSLGKCSLLQKLESEMGFSRSQTFSTKTEFEKISKGFTDCVSRISLNVWPLLTQGHQYLKYIKDPVDFGWLRTTNVGVAAVFATETCPCCYCVDICCCSCGVEASERKGDRSGVFQLGIHCLLYGGYLASICYGRHCSLTGHVRNLLCGGDNETPFVS</sequence>
<dbReference type="OrthoDB" id="5945798at2759"/>
<gene>
    <name evidence="2" type="ORF">GIB67_036153</name>
</gene>
<dbReference type="PANTHER" id="PTHR47780:SF1">
    <property type="entry name" value="PROTEIN SET DOMAIN GROUP 41"/>
    <property type="match status" value="1"/>
</dbReference>